<dbReference type="Gene3D" id="1.10.3720.10">
    <property type="entry name" value="MetI-like"/>
    <property type="match status" value="1"/>
</dbReference>
<keyword evidence="3" id="KW-1003">Cell membrane</keyword>
<keyword evidence="2 7" id="KW-0813">Transport</keyword>
<dbReference type="GO" id="GO:0005886">
    <property type="term" value="C:plasma membrane"/>
    <property type="evidence" value="ECO:0007669"/>
    <property type="project" value="UniProtKB-SubCell"/>
</dbReference>
<dbReference type="CDD" id="cd06261">
    <property type="entry name" value="TM_PBP2"/>
    <property type="match status" value="1"/>
</dbReference>
<evidence type="ECO:0000259" key="8">
    <source>
        <dbReference type="PROSITE" id="PS50928"/>
    </source>
</evidence>
<feature type="transmembrane region" description="Helical" evidence="7">
    <location>
        <begin position="63"/>
        <end position="83"/>
    </location>
</feature>
<name>A5YSN1_9EURY</name>
<evidence type="ECO:0000256" key="4">
    <source>
        <dbReference type="ARBA" id="ARBA00022692"/>
    </source>
</evidence>
<evidence type="ECO:0000313" key="9">
    <source>
        <dbReference type="EMBL" id="ABQ75988.1"/>
    </source>
</evidence>
<dbReference type="Pfam" id="PF00528">
    <property type="entry name" value="BPD_transp_1"/>
    <property type="match status" value="1"/>
</dbReference>
<evidence type="ECO:0000256" key="6">
    <source>
        <dbReference type="ARBA" id="ARBA00023136"/>
    </source>
</evidence>
<evidence type="ECO:0000256" key="2">
    <source>
        <dbReference type="ARBA" id="ARBA00022448"/>
    </source>
</evidence>
<dbReference type="GO" id="GO:0055085">
    <property type="term" value="P:transmembrane transport"/>
    <property type="evidence" value="ECO:0007669"/>
    <property type="project" value="InterPro"/>
</dbReference>
<evidence type="ECO:0000256" key="1">
    <source>
        <dbReference type="ARBA" id="ARBA00004651"/>
    </source>
</evidence>
<accession>A5YSN1</accession>
<keyword evidence="4 7" id="KW-0812">Transmembrane</keyword>
<keyword evidence="6 7" id="KW-0472">Membrane</keyword>
<feature type="transmembrane region" description="Helical" evidence="7">
    <location>
        <begin position="95"/>
        <end position="117"/>
    </location>
</feature>
<dbReference type="AlphaFoldDB" id="A5YSN1"/>
<dbReference type="PANTHER" id="PTHR30151">
    <property type="entry name" value="ALKANE SULFONATE ABC TRANSPORTER-RELATED, MEMBRANE SUBUNIT"/>
    <property type="match status" value="1"/>
</dbReference>
<protein>
    <submittedName>
        <fullName evidence="9">ABC-type nitrate/sulfonate/bicarbonate transport system, permease protein</fullName>
    </submittedName>
</protein>
<feature type="transmembrane region" description="Helical" evidence="7">
    <location>
        <begin position="167"/>
        <end position="184"/>
    </location>
</feature>
<keyword evidence="5 7" id="KW-1133">Transmembrane helix</keyword>
<dbReference type="SUPFAM" id="SSF161098">
    <property type="entry name" value="MetI-like"/>
    <property type="match status" value="1"/>
</dbReference>
<dbReference type="EMBL" id="EF583994">
    <property type="protein sequence ID" value="ABQ75988.1"/>
    <property type="molecule type" value="Genomic_DNA"/>
</dbReference>
<comment type="subcellular location">
    <subcellularLocation>
        <location evidence="1 7">Cell membrane</location>
        <topology evidence="1 7">Multi-pass membrane protein</topology>
    </subcellularLocation>
</comment>
<evidence type="ECO:0000256" key="3">
    <source>
        <dbReference type="ARBA" id="ARBA00022475"/>
    </source>
</evidence>
<dbReference type="PANTHER" id="PTHR30151:SF38">
    <property type="entry name" value="ALIPHATIC SULFONATES TRANSPORT PERMEASE PROTEIN SSUC-RELATED"/>
    <property type="match status" value="1"/>
</dbReference>
<feature type="domain" description="ABC transmembrane type-1" evidence="8">
    <location>
        <begin position="57"/>
        <end position="235"/>
    </location>
</feature>
<dbReference type="InterPro" id="IPR035906">
    <property type="entry name" value="MetI-like_sf"/>
</dbReference>
<feature type="transmembrane region" description="Helical" evidence="7">
    <location>
        <begin position="218"/>
        <end position="237"/>
    </location>
</feature>
<feature type="transmembrane region" description="Helical" evidence="7">
    <location>
        <begin position="191"/>
        <end position="212"/>
    </location>
</feature>
<proteinExistence type="inferred from homology"/>
<dbReference type="InterPro" id="IPR000515">
    <property type="entry name" value="MetI-like"/>
</dbReference>
<dbReference type="PROSITE" id="PS50928">
    <property type="entry name" value="ABC_TM1"/>
    <property type="match status" value="1"/>
</dbReference>
<reference evidence="9" key="1">
    <citation type="journal article" date="2007" name="ISME J.">
        <title>Genomic plasticity in prokaryotes: the case of the square haloarchaeon.</title>
        <authorList>
            <person name="Cuadros-Orellana S."/>
            <person name="Martin-Cuadrado A.B."/>
            <person name="Legault B."/>
            <person name="D'Auria G."/>
            <person name="Zhaxybayeva O."/>
            <person name="Papke R.T."/>
            <person name="Rodriguez-Valera F."/>
        </authorList>
    </citation>
    <scope>NUCLEOTIDE SEQUENCE</scope>
</reference>
<organism evidence="9">
    <name type="scientific">uncultured haloarchaeon</name>
    <dbReference type="NCBI Taxonomy" id="160804"/>
    <lineage>
        <taxon>Archaea</taxon>
        <taxon>Methanobacteriati</taxon>
        <taxon>Methanobacteriota</taxon>
        <taxon>Stenosarchaea group</taxon>
        <taxon>Halobacteria</taxon>
        <taxon>Halobacteriales</taxon>
        <taxon>Halobacteriaceae</taxon>
        <taxon>environmental samples</taxon>
    </lineage>
</organism>
<sequence length="249" mass="26883">MITQRIYRWVVIILTLFLTWAIGGRIMPATLPGPAAVIGRIPLLLVPGPGGNLMTHLVQSLLRVLSAGITALILATVIGIMMAQQRSVELAISPWLPLAMTIPTLVVVLVTMVLFQFSEAAVITATVLVTTPYATVTVWEGARTVDNDILSVAAAYDASSWAILREIYLPAIAPAVFGSARYLASMVWKVVVLAETFGMSVGMGAVFRFWYGQGDLEAVLAALFVFVFVMVGIQAGITHGKERLLAWQR</sequence>
<evidence type="ECO:0000256" key="5">
    <source>
        <dbReference type="ARBA" id="ARBA00022989"/>
    </source>
</evidence>
<comment type="similarity">
    <text evidence="7">Belongs to the binding-protein-dependent transport system permease family.</text>
</comment>
<evidence type="ECO:0000256" key="7">
    <source>
        <dbReference type="RuleBase" id="RU363032"/>
    </source>
</evidence>